<dbReference type="Pfam" id="PF00239">
    <property type="entry name" value="Resolvase"/>
    <property type="match status" value="1"/>
</dbReference>
<reference evidence="4" key="1">
    <citation type="journal article" date="2014" name="Int. J. Syst. Evol. Microbiol.">
        <title>Complete genome sequence of Corynebacterium casei LMG S-19264T (=DSM 44701T), isolated from a smear-ripened cheese.</title>
        <authorList>
            <consortium name="US DOE Joint Genome Institute (JGI-PGF)"/>
            <person name="Walter F."/>
            <person name="Albersmeier A."/>
            <person name="Kalinowski J."/>
            <person name="Ruckert C."/>
        </authorList>
    </citation>
    <scope>NUCLEOTIDE SEQUENCE</scope>
    <source>
        <strain evidence="4">CGMCC 1.12408</strain>
    </source>
</reference>
<organism evidence="4 5">
    <name type="scientific">Ornithinibacillus halotolerans</name>
    <dbReference type="NCBI Taxonomy" id="1274357"/>
    <lineage>
        <taxon>Bacteria</taxon>
        <taxon>Bacillati</taxon>
        <taxon>Bacillota</taxon>
        <taxon>Bacilli</taxon>
        <taxon>Bacillales</taxon>
        <taxon>Bacillaceae</taxon>
        <taxon>Ornithinibacillus</taxon>
    </lineage>
</organism>
<proteinExistence type="predicted"/>
<comment type="caution">
    <text evidence="4">The sequence shown here is derived from an EMBL/GenBank/DDBJ whole genome shotgun (WGS) entry which is preliminary data.</text>
</comment>
<dbReference type="GO" id="GO:0000150">
    <property type="term" value="F:DNA strand exchange activity"/>
    <property type="evidence" value="ECO:0007669"/>
    <property type="project" value="InterPro"/>
</dbReference>
<protein>
    <submittedName>
        <fullName evidence="4">Recombinase RecB</fullName>
    </submittedName>
</protein>
<dbReference type="PROSITE" id="PS51736">
    <property type="entry name" value="RECOMBINASES_3"/>
    <property type="match status" value="1"/>
</dbReference>
<dbReference type="PROSITE" id="PS51737">
    <property type="entry name" value="RECOMBINASE_DNA_BIND"/>
    <property type="match status" value="1"/>
</dbReference>
<dbReference type="InterPro" id="IPR050639">
    <property type="entry name" value="SSR_resolvase"/>
</dbReference>
<evidence type="ECO:0000259" key="2">
    <source>
        <dbReference type="PROSITE" id="PS51736"/>
    </source>
</evidence>
<sequence>MITKYTRAYAYVRISTNKQLDNTSIEQQIEAIEKYCKENNIILVKIYVEEPASGESFSNRPEFKEMFYNVFQKENNIDSIIIFKQDRISRNSLDSQYIFSRLKKANKNLISIADNIDTNDPNSKLIYQILGIIAEVEKDLIAFRTSLGMEKTFENGDFNGGMVFGYNLINKKLVIDEDEARVVKYVFDCYSNKMWGYRKIASNLNMQGIKTKKDNHWSITAVRTILNNKIYNGFVKWKGKYKKGNHYPIISEELWERTQKLLSLRSYTQEKIHNGSFPLSGLLKCPTCGGAMVQGNANKKYKYYVCGRFKNSGSKACKSNLVKKEYAEQEVLSQVMNYLNDLNLSVPLQTVVMDNLKSELEPIEEELKLLEKNLRELKREKQDLIQLYTKKIIDIDTLSDEMKRVQNQESEHKEFKILLTNQIELKNNNDLLPVINRIANDFNSFFNLLDDFDKKELLRLLIKEIQVNTGEKPKDRTIKKIVYEFDQKLFKEINNELV</sequence>
<dbReference type="GO" id="GO:0003677">
    <property type="term" value="F:DNA binding"/>
    <property type="evidence" value="ECO:0007669"/>
    <property type="project" value="InterPro"/>
</dbReference>
<evidence type="ECO:0000256" key="1">
    <source>
        <dbReference type="SAM" id="Coils"/>
    </source>
</evidence>
<dbReference type="PANTHER" id="PTHR30461:SF23">
    <property type="entry name" value="DNA RECOMBINASE-RELATED"/>
    <property type="match status" value="1"/>
</dbReference>
<feature type="domain" description="Resolvase/invertase-type recombinase catalytic" evidence="2">
    <location>
        <begin position="7"/>
        <end position="156"/>
    </location>
</feature>
<dbReference type="InterPro" id="IPR006119">
    <property type="entry name" value="Resolv_N"/>
</dbReference>
<dbReference type="Gene3D" id="3.90.1750.20">
    <property type="entry name" value="Putative Large Serine Recombinase, Chain B, Domain 2"/>
    <property type="match status" value="1"/>
</dbReference>
<dbReference type="CDD" id="cd00338">
    <property type="entry name" value="Ser_Recombinase"/>
    <property type="match status" value="1"/>
</dbReference>
<dbReference type="SMART" id="SM00857">
    <property type="entry name" value="Resolvase"/>
    <property type="match status" value="1"/>
</dbReference>
<dbReference type="InterPro" id="IPR025827">
    <property type="entry name" value="Zn_ribbon_recom_dom"/>
</dbReference>
<feature type="domain" description="Recombinase" evidence="3">
    <location>
        <begin position="163"/>
        <end position="268"/>
    </location>
</feature>
<gene>
    <name evidence="4" type="ORF">GCM10008025_12000</name>
</gene>
<evidence type="ECO:0000313" key="5">
    <source>
        <dbReference type="Proteomes" id="UP000613512"/>
    </source>
</evidence>
<dbReference type="InterPro" id="IPR038109">
    <property type="entry name" value="DNA_bind_recomb_sf"/>
</dbReference>
<accession>A0A916RSX4</accession>
<dbReference type="EMBL" id="BMEY01000005">
    <property type="protein sequence ID" value="GGA69625.1"/>
    <property type="molecule type" value="Genomic_DNA"/>
</dbReference>
<keyword evidence="1" id="KW-0175">Coiled coil</keyword>
<dbReference type="SUPFAM" id="SSF53041">
    <property type="entry name" value="Resolvase-like"/>
    <property type="match status" value="1"/>
</dbReference>
<name>A0A916RSX4_9BACI</name>
<dbReference type="Pfam" id="PF07508">
    <property type="entry name" value="Recombinase"/>
    <property type="match status" value="1"/>
</dbReference>
<feature type="coiled-coil region" evidence="1">
    <location>
        <begin position="353"/>
        <end position="387"/>
    </location>
</feature>
<reference evidence="4" key="2">
    <citation type="submission" date="2020-09" db="EMBL/GenBank/DDBJ databases">
        <authorList>
            <person name="Sun Q."/>
            <person name="Zhou Y."/>
        </authorList>
    </citation>
    <scope>NUCLEOTIDE SEQUENCE</scope>
    <source>
        <strain evidence="4">CGMCC 1.12408</strain>
    </source>
</reference>
<dbReference type="Proteomes" id="UP000613512">
    <property type="component" value="Unassembled WGS sequence"/>
</dbReference>
<dbReference type="AlphaFoldDB" id="A0A916RSX4"/>
<evidence type="ECO:0000313" key="4">
    <source>
        <dbReference type="EMBL" id="GGA69625.1"/>
    </source>
</evidence>
<dbReference type="Pfam" id="PF13408">
    <property type="entry name" value="Zn_ribbon_recom"/>
    <property type="match status" value="1"/>
</dbReference>
<evidence type="ECO:0000259" key="3">
    <source>
        <dbReference type="PROSITE" id="PS51737"/>
    </source>
</evidence>
<dbReference type="InterPro" id="IPR036162">
    <property type="entry name" value="Resolvase-like_N_sf"/>
</dbReference>
<dbReference type="RefSeq" id="WP_188383795.1">
    <property type="nucleotide sequence ID" value="NZ_BMEY01000005.1"/>
</dbReference>
<dbReference type="PANTHER" id="PTHR30461">
    <property type="entry name" value="DNA-INVERTASE FROM LAMBDOID PROPHAGE"/>
    <property type="match status" value="1"/>
</dbReference>
<keyword evidence="5" id="KW-1185">Reference proteome</keyword>
<dbReference type="InterPro" id="IPR011109">
    <property type="entry name" value="DNA_bind_recombinase_dom"/>
</dbReference>
<dbReference type="Gene3D" id="3.40.50.1390">
    <property type="entry name" value="Resolvase, N-terminal catalytic domain"/>
    <property type="match status" value="1"/>
</dbReference>